<protein>
    <recommendedName>
        <fullName evidence="7">poly(A)-specific ribonuclease</fullName>
        <ecNumber evidence="7">3.1.13.4</ecNumber>
    </recommendedName>
</protein>
<proteinExistence type="inferred from homology"/>
<evidence type="ECO:0000313" key="18">
    <source>
        <dbReference type="EMBL" id="KAG6481859.1"/>
    </source>
</evidence>
<evidence type="ECO:0000256" key="5">
    <source>
        <dbReference type="ARBA" id="ARBA00008372"/>
    </source>
</evidence>
<evidence type="ECO:0000256" key="14">
    <source>
        <dbReference type="ARBA" id="ARBA00023015"/>
    </source>
</evidence>
<comment type="caution">
    <text evidence="18">The sequence shown here is derived from an EMBL/GenBank/DDBJ whole genome shotgun (WGS) entry which is preliminary data.</text>
</comment>
<evidence type="ECO:0000256" key="12">
    <source>
        <dbReference type="ARBA" id="ARBA00022839"/>
    </source>
</evidence>
<keyword evidence="13" id="KW-0694">RNA-binding</keyword>
<dbReference type="GO" id="GO:0046872">
    <property type="term" value="F:metal ion binding"/>
    <property type="evidence" value="ECO:0007669"/>
    <property type="project" value="UniProtKB-KW"/>
</dbReference>
<dbReference type="SUPFAM" id="SSF53098">
    <property type="entry name" value="Ribonuclease H-like"/>
    <property type="match status" value="3"/>
</dbReference>
<keyword evidence="15" id="KW-0804">Transcription</keyword>
<evidence type="ECO:0000256" key="7">
    <source>
        <dbReference type="ARBA" id="ARBA00012161"/>
    </source>
</evidence>
<dbReference type="EMBL" id="JACMSC010000016">
    <property type="protein sequence ID" value="KAG6481859.1"/>
    <property type="molecule type" value="Genomic_DNA"/>
</dbReference>
<evidence type="ECO:0000256" key="17">
    <source>
        <dbReference type="ARBA" id="ARBA00025148"/>
    </source>
</evidence>
<dbReference type="GO" id="GO:0005737">
    <property type="term" value="C:cytoplasm"/>
    <property type="evidence" value="ECO:0007669"/>
    <property type="project" value="UniProtKB-SubCell"/>
</dbReference>
<keyword evidence="8" id="KW-0963">Cytoplasm</keyword>
<dbReference type="PANTHER" id="PTHR10797">
    <property type="entry name" value="CCR4-NOT TRANSCRIPTION COMPLEX SUBUNIT"/>
    <property type="match status" value="1"/>
</dbReference>
<dbReference type="Pfam" id="PF04857">
    <property type="entry name" value="CAF1"/>
    <property type="match status" value="2"/>
</dbReference>
<dbReference type="InterPro" id="IPR006941">
    <property type="entry name" value="RNase_CAF1"/>
</dbReference>
<evidence type="ECO:0000256" key="10">
    <source>
        <dbReference type="ARBA" id="ARBA00022723"/>
    </source>
</evidence>
<dbReference type="InterPro" id="IPR012337">
    <property type="entry name" value="RNaseH-like_sf"/>
</dbReference>
<evidence type="ECO:0000256" key="11">
    <source>
        <dbReference type="ARBA" id="ARBA00022801"/>
    </source>
</evidence>
<comment type="catalytic activity">
    <reaction evidence="1">
        <text>Exonucleolytic cleavage of poly(A) to 5'-AMP.</text>
        <dbReference type="EC" id="3.1.13.4"/>
    </reaction>
</comment>
<dbReference type="InterPro" id="IPR039637">
    <property type="entry name" value="CNOT7/CNOT8/Pop2"/>
</dbReference>
<dbReference type="InterPro" id="IPR036397">
    <property type="entry name" value="RNaseH_sf"/>
</dbReference>
<comment type="similarity">
    <text evidence="5">Belongs to the CAF1 family.</text>
</comment>
<dbReference type="Gene3D" id="3.30.420.10">
    <property type="entry name" value="Ribonuclease H-like superfamily/Ribonuclease H"/>
    <property type="match status" value="3"/>
</dbReference>
<comment type="subunit">
    <text evidence="6">Component of the CCR4-NOT complex, at least composed of CRR4 and CAF1 proteins.</text>
</comment>
<dbReference type="AlphaFoldDB" id="A0A8J5F829"/>
<comment type="cofactor">
    <cofactor evidence="2">
        <name>a divalent metal cation</name>
        <dbReference type="ChEBI" id="CHEBI:60240"/>
    </cofactor>
</comment>
<dbReference type="Proteomes" id="UP000734854">
    <property type="component" value="Unassembled WGS sequence"/>
</dbReference>
<organism evidence="18 19">
    <name type="scientific">Zingiber officinale</name>
    <name type="common">Ginger</name>
    <name type="synonym">Amomum zingiber</name>
    <dbReference type="NCBI Taxonomy" id="94328"/>
    <lineage>
        <taxon>Eukaryota</taxon>
        <taxon>Viridiplantae</taxon>
        <taxon>Streptophyta</taxon>
        <taxon>Embryophyta</taxon>
        <taxon>Tracheophyta</taxon>
        <taxon>Spermatophyta</taxon>
        <taxon>Magnoliopsida</taxon>
        <taxon>Liliopsida</taxon>
        <taxon>Zingiberales</taxon>
        <taxon>Zingiberaceae</taxon>
        <taxon>Zingiber</taxon>
    </lineage>
</organism>
<evidence type="ECO:0000256" key="3">
    <source>
        <dbReference type="ARBA" id="ARBA00004123"/>
    </source>
</evidence>
<dbReference type="GO" id="GO:0003723">
    <property type="term" value="F:RNA binding"/>
    <property type="evidence" value="ECO:0007669"/>
    <property type="project" value="UniProtKB-KW"/>
</dbReference>
<dbReference type="EC" id="3.1.13.4" evidence="7"/>
<evidence type="ECO:0000256" key="16">
    <source>
        <dbReference type="ARBA" id="ARBA00023242"/>
    </source>
</evidence>
<comment type="function">
    <text evidence="17">Ubiquitous transcription factor required for a diverse set of processes. It is a component of the CCR4 complex involved in the control of gene expression.</text>
</comment>
<keyword evidence="11" id="KW-0378">Hydrolase</keyword>
<sequence length="1027" mass="114057">MENVWEANLLEQMELIAVLRRSFPIVAIDTEFSGFICFTPRRAAEECRYRDLKYNVDNLCIIQLGIALFDDAGNHPGMAWQINFSDFDPDVDPCSPASIDLLKNSGIDVQRNRREGISSVRYAALLREKLFDHHGGAFVTFHGSYDVGYLMKLLAGGRPLPETSGEFIMAASGIFNGRLYDVKYMARFCPGLLGGEVGLMKLASMLNVEADGVAHQAGFDSLVTGLTFQEMHKRWAVMDGRDSMILYGLENVCREIKSASSLGALRRPWTLAPGRFMIAPPTVRPLLPFPSPYFGSHGPVPLLPPATPLIGWFAPVPLQHSFPVLSFCRLPMICGDDKSHVLESIAFLRHSEFSGLLHSTPRHAAEERRYRDLKYNVDNLCMIQLGIALFDDAGNHPGMAWQINFSDFDPDVDPCSPASIDLLKNSGIDVQRNRREGISSVRYAALLREKLFGHHGGAFVTFHGSYDVGYLIKLLAGGMPLPETPGEFIMAASGIFNGRLDDVKYMARFCPGLLGGEVGLMKLASMLNEMHKRWVVMDGRNSVILYGLENVCREIKSASSLGPLRRPWTLAPGRFMIAPPTVRLPLAFPSPYFGGHDPVPLLPPVTPLIGWFAPIPLQHSFARPCVIIDVWEANLLEQLESIAVLRSFPIVAIDTEFSGFLRFTPRRAANHRGTKNREERGIASAMEIINLWEANLLEQLELIAVLRRCFPVVAMDTEFSGFLHSTPRHAAEERRYRDLKYNVDNLCMIQLGIALFDYAGNHPGMAWQINFSDFDPDVDPCSPASIDLLKNSGIDVQRNRREGISSVRYAALLREKLFGHHGGAFVTFHGSYDVGYLIKLLAGGMPLPETPGEFIMAASGIFNGRLYDIKYMARFCAGLRGGEVSLKKLASMLNVKADGVAHQAGFDSLIIGLSFREMHKRWAVMGDRDSMILYGLESVCHESKRASSSRPPLRRRPWTLPPGMFMIPQPMTRPPWAFLSQCFGGGGGGHGPVPLLQQATPRVRWFQPSPLQCSFHGSCVVILQGSF</sequence>
<evidence type="ECO:0000313" key="19">
    <source>
        <dbReference type="Proteomes" id="UP000734854"/>
    </source>
</evidence>
<keyword evidence="10" id="KW-0479">Metal-binding</keyword>
<evidence type="ECO:0000256" key="15">
    <source>
        <dbReference type="ARBA" id="ARBA00023163"/>
    </source>
</evidence>
<comment type="subcellular location">
    <subcellularLocation>
        <location evidence="4">Cytoplasm</location>
    </subcellularLocation>
    <subcellularLocation>
        <location evidence="3">Nucleus</location>
    </subcellularLocation>
</comment>
<gene>
    <name evidence="18" type="ORF">ZIOFF_058482</name>
</gene>
<evidence type="ECO:0000256" key="1">
    <source>
        <dbReference type="ARBA" id="ARBA00001663"/>
    </source>
</evidence>
<dbReference type="GO" id="GO:0004535">
    <property type="term" value="F:poly(A)-specific ribonuclease activity"/>
    <property type="evidence" value="ECO:0007669"/>
    <property type="project" value="UniProtKB-EC"/>
</dbReference>
<evidence type="ECO:0000256" key="9">
    <source>
        <dbReference type="ARBA" id="ARBA00022722"/>
    </source>
</evidence>
<dbReference type="GO" id="GO:0030014">
    <property type="term" value="C:CCR4-NOT complex"/>
    <property type="evidence" value="ECO:0007669"/>
    <property type="project" value="InterPro"/>
</dbReference>
<keyword evidence="14" id="KW-0805">Transcription regulation</keyword>
<keyword evidence="19" id="KW-1185">Reference proteome</keyword>
<evidence type="ECO:0000256" key="8">
    <source>
        <dbReference type="ARBA" id="ARBA00022490"/>
    </source>
</evidence>
<evidence type="ECO:0000256" key="6">
    <source>
        <dbReference type="ARBA" id="ARBA00011757"/>
    </source>
</evidence>
<evidence type="ECO:0000256" key="2">
    <source>
        <dbReference type="ARBA" id="ARBA00001968"/>
    </source>
</evidence>
<name>A0A8J5F829_ZINOF</name>
<keyword evidence="16" id="KW-0539">Nucleus</keyword>
<evidence type="ECO:0000256" key="13">
    <source>
        <dbReference type="ARBA" id="ARBA00022884"/>
    </source>
</evidence>
<accession>A0A8J5F829</accession>
<dbReference type="GO" id="GO:0005634">
    <property type="term" value="C:nucleus"/>
    <property type="evidence" value="ECO:0007669"/>
    <property type="project" value="UniProtKB-SubCell"/>
</dbReference>
<keyword evidence="12" id="KW-0269">Exonuclease</keyword>
<evidence type="ECO:0000256" key="4">
    <source>
        <dbReference type="ARBA" id="ARBA00004496"/>
    </source>
</evidence>
<keyword evidence="9" id="KW-0540">Nuclease</keyword>
<reference evidence="18 19" key="1">
    <citation type="submission" date="2020-08" db="EMBL/GenBank/DDBJ databases">
        <title>Plant Genome Project.</title>
        <authorList>
            <person name="Zhang R.-G."/>
        </authorList>
    </citation>
    <scope>NUCLEOTIDE SEQUENCE [LARGE SCALE GENOMIC DNA]</scope>
    <source>
        <tissue evidence="18">Rhizome</tissue>
    </source>
</reference>